<keyword evidence="3" id="KW-0347">Helicase</keyword>
<evidence type="ECO:0000256" key="2">
    <source>
        <dbReference type="ARBA" id="ARBA00022801"/>
    </source>
</evidence>
<sequence length="186" mass="21463">MRQLFTLPPVAKTALHLLRRLRPIAKLRLFLEVGLPILAHQYNFFDILLNGRRPLYSYFSRILVYFLLFCHQGPKIFIGTPGRIDQLLKLGVMDLSHVDLFVLDEADKLMDDVFRDDINIIINSLPPIRQVAVFSATYPQNLDNSLSTFLRDAALVRFNADDVQLIGIKQYVLTKCSPMLEKFHMC</sequence>
<dbReference type="GO" id="GO:0016787">
    <property type="term" value="F:hydrolase activity"/>
    <property type="evidence" value="ECO:0007669"/>
    <property type="project" value="UniProtKB-KW"/>
</dbReference>
<evidence type="ECO:0000259" key="5">
    <source>
        <dbReference type="PROSITE" id="PS51192"/>
    </source>
</evidence>
<dbReference type="SMART" id="SM00487">
    <property type="entry name" value="DEXDc"/>
    <property type="match status" value="1"/>
</dbReference>
<dbReference type="EMBL" id="DS268529">
    <property type="protein sequence ID" value="EFO86941.1"/>
    <property type="molecule type" value="Genomic_DNA"/>
</dbReference>
<dbReference type="InParanoid" id="E3N4X9"/>
<dbReference type="InterPro" id="IPR011545">
    <property type="entry name" value="DEAD/DEAH_box_helicase_dom"/>
</dbReference>
<dbReference type="AlphaFoldDB" id="E3N4X9"/>
<name>E3N4X9_CAERE</name>
<dbReference type="eggNOG" id="KOG4284">
    <property type="taxonomic scope" value="Eukaryota"/>
</dbReference>
<keyword evidence="2" id="KW-0378">Hydrolase</keyword>
<dbReference type="PROSITE" id="PS00039">
    <property type="entry name" value="DEAD_ATP_HELICASE"/>
    <property type="match status" value="1"/>
</dbReference>
<protein>
    <recommendedName>
        <fullName evidence="5">Helicase ATP-binding domain-containing protein</fullName>
    </recommendedName>
</protein>
<proteinExistence type="predicted"/>
<dbReference type="PANTHER" id="PTHR47960">
    <property type="entry name" value="DEAD-BOX ATP-DEPENDENT RNA HELICASE 50"/>
    <property type="match status" value="1"/>
</dbReference>
<dbReference type="GO" id="GO:0003676">
    <property type="term" value="F:nucleic acid binding"/>
    <property type="evidence" value="ECO:0007669"/>
    <property type="project" value="InterPro"/>
</dbReference>
<dbReference type="InterPro" id="IPR014001">
    <property type="entry name" value="Helicase_ATP-bd"/>
</dbReference>
<dbReference type="HOGENOM" id="CLU_1455714_0_0_1"/>
<gene>
    <name evidence="6" type="ORF">CRE_09719</name>
</gene>
<dbReference type="SUPFAM" id="SSF52540">
    <property type="entry name" value="P-loop containing nucleoside triphosphate hydrolases"/>
    <property type="match status" value="1"/>
</dbReference>
<accession>E3N4X9</accession>
<dbReference type="Proteomes" id="UP000008281">
    <property type="component" value="Unassembled WGS sequence"/>
</dbReference>
<feature type="domain" description="Helicase ATP-binding" evidence="5">
    <location>
        <begin position="1"/>
        <end position="156"/>
    </location>
</feature>
<dbReference type="Pfam" id="PF00270">
    <property type="entry name" value="DEAD"/>
    <property type="match status" value="1"/>
</dbReference>
<dbReference type="GO" id="GO:0005524">
    <property type="term" value="F:ATP binding"/>
    <property type="evidence" value="ECO:0007669"/>
    <property type="project" value="UniProtKB-KW"/>
</dbReference>
<dbReference type="PROSITE" id="PS51192">
    <property type="entry name" value="HELICASE_ATP_BIND_1"/>
    <property type="match status" value="1"/>
</dbReference>
<dbReference type="InterPro" id="IPR000629">
    <property type="entry name" value="RNA-helicase_DEAD-box_CS"/>
</dbReference>
<keyword evidence="4" id="KW-0067">ATP-binding</keyword>
<dbReference type="GO" id="GO:0004386">
    <property type="term" value="F:helicase activity"/>
    <property type="evidence" value="ECO:0007669"/>
    <property type="project" value="UniProtKB-KW"/>
</dbReference>
<evidence type="ECO:0000313" key="6">
    <source>
        <dbReference type="EMBL" id="EFO86941.1"/>
    </source>
</evidence>
<evidence type="ECO:0000256" key="4">
    <source>
        <dbReference type="ARBA" id="ARBA00022840"/>
    </source>
</evidence>
<dbReference type="Gene3D" id="3.40.50.300">
    <property type="entry name" value="P-loop containing nucleotide triphosphate hydrolases"/>
    <property type="match status" value="1"/>
</dbReference>
<evidence type="ECO:0000256" key="1">
    <source>
        <dbReference type="ARBA" id="ARBA00022741"/>
    </source>
</evidence>
<evidence type="ECO:0000313" key="7">
    <source>
        <dbReference type="Proteomes" id="UP000008281"/>
    </source>
</evidence>
<dbReference type="STRING" id="31234.E3N4X9"/>
<reference evidence="6" key="1">
    <citation type="submission" date="2007-07" db="EMBL/GenBank/DDBJ databases">
        <title>PCAP assembly of the Caenorhabditis remanei genome.</title>
        <authorList>
            <consortium name="The Caenorhabditis remanei Sequencing Consortium"/>
            <person name="Wilson R.K."/>
        </authorList>
    </citation>
    <scope>NUCLEOTIDE SEQUENCE [LARGE SCALE GENOMIC DNA]</scope>
    <source>
        <strain evidence="6">PB4641</strain>
    </source>
</reference>
<evidence type="ECO:0000256" key="3">
    <source>
        <dbReference type="ARBA" id="ARBA00022806"/>
    </source>
</evidence>
<dbReference type="InterPro" id="IPR027417">
    <property type="entry name" value="P-loop_NTPase"/>
</dbReference>
<organism evidence="7">
    <name type="scientific">Caenorhabditis remanei</name>
    <name type="common">Caenorhabditis vulgaris</name>
    <dbReference type="NCBI Taxonomy" id="31234"/>
    <lineage>
        <taxon>Eukaryota</taxon>
        <taxon>Metazoa</taxon>
        <taxon>Ecdysozoa</taxon>
        <taxon>Nematoda</taxon>
        <taxon>Chromadorea</taxon>
        <taxon>Rhabditida</taxon>
        <taxon>Rhabditina</taxon>
        <taxon>Rhabditomorpha</taxon>
        <taxon>Rhabditoidea</taxon>
        <taxon>Rhabditidae</taxon>
        <taxon>Peloderinae</taxon>
        <taxon>Caenorhabditis</taxon>
    </lineage>
</organism>
<keyword evidence="7" id="KW-1185">Reference proteome</keyword>
<keyword evidence="1" id="KW-0547">Nucleotide-binding</keyword>
<dbReference type="OrthoDB" id="5865876at2759"/>